<dbReference type="SUPFAM" id="SSF52266">
    <property type="entry name" value="SGNH hydrolase"/>
    <property type="match status" value="1"/>
</dbReference>
<dbReference type="EMBL" id="QOVK01000014">
    <property type="protein sequence ID" value="RXG20024.1"/>
    <property type="molecule type" value="Genomic_DNA"/>
</dbReference>
<comment type="caution">
    <text evidence="2">The sequence shown here is derived from an EMBL/GenBank/DDBJ whole genome shotgun (WGS) entry which is preliminary data.</text>
</comment>
<gene>
    <name evidence="2" type="ORF">DSM02_2869</name>
</gene>
<evidence type="ECO:0000313" key="2">
    <source>
        <dbReference type="EMBL" id="RXG20024.1"/>
    </source>
</evidence>
<reference evidence="2 3" key="1">
    <citation type="submission" date="2018-07" db="EMBL/GenBank/DDBJ databases">
        <title>Leeuwenhoekiella genomics.</title>
        <authorList>
            <person name="Tahon G."/>
            <person name="Willems A."/>
        </authorList>
    </citation>
    <scope>NUCLEOTIDE SEQUENCE [LARGE SCALE GENOMIC DNA]</scope>
    <source>
        <strain evidence="2 3">LMG 29608</strain>
    </source>
</reference>
<proteinExistence type="predicted"/>
<sequence length="315" mass="35787">MHLQTKIPLQPSANQFDYDSKMLLVGSCFVENIGAKLEYFKFQNLVNPFGILFHPEAIARFFEAVAAQMQFTEADLEEVNGLFVSLDAHSDLGATNSAAAVEHLNTAIQETFELLKNATYLVITLGTAWGYRHKKQDKIVANCHKIPQKEFEKELASVAQLKASLLRVLSAVESLNSKASVIFTVSPVRHIKDGFVENQRSKAHLIAAVHSVIAKNKRVEYFPSYEIMMDELRDYRFYDRDMVHPNALAVDYIWERFLAVYLSPQAKKTMDQVEEIQRGLAHKAFNPDSAAHQKFLQKLDEKIKALQAEVSHIQF</sequence>
<feature type="domain" description="GSCFA" evidence="1">
    <location>
        <begin position="22"/>
        <end position="257"/>
    </location>
</feature>
<dbReference type="OrthoDB" id="9807687at2"/>
<dbReference type="Proteomes" id="UP000289859">
    <property type="component" value="Unassembled WGS sequence"/>
</dbReference>
<keyword evidence="3" id="KW-1185">Reference proteome</keyword>
<dbReference type="InterPro" id="IPR014982">
    <property type="entry name" value="GSCFA"/>
</dbReference>
<name>A0A4Q0P0M7_9FLAO</name>
<evidence type="ECO:0000259" key="1">
    <source>
        <dbReference type="Pfam" id="PF08885"/>
    </source>
</evidence>
<accession>A0A4Q0P0M7</accession>
<dbReference type="InterPro" id="IPR036514">
    <property type="entry name" value="SGNH_hydro_sf"/>
</dbReference>
<dbReference type="GO" id="GO:0016788">
    <property type="term" value="F:hydrolase activity, acting on ester bonds"/>
    <property type="evidence" value="ECO:0007669"/>
    <property type="project" value="UniProtKB-ARBA"/>
</dbReference>
<protein>
    <submittedName>
        <fullName evidence="2">GSCFA family protein</fullName>
    </submittedName>
</protein>
<dbReference type="Pfam" id="PF08885">
    <property type="entry name" value="GSCFA"/>
    <property type="match status" value="1"/>
</dbReference>
<organism evidence="2 3">
    <name type="scientific">Leeuwenhoekiella polynyae</name>
    <dbReference type="NCBI Taxonomy" id="1550906"/>
    <lineage>
        <taxon>Bacteria</taxon>
        <taxon>Pseudomonadati</taxon>
        <taxon>Bacteroidota</taxon>
        <taxon>Flavobacteriia</taxon>
        <taxon>Flavobacteriales</taxon>
        <taxon>Flavobacteriaceae</taxon>
        <taxon>Leeuwenhoekiella</taxon>
    </lineage>
</organism>
<dbReference type="Gene3D" id="3.40.50.1110">
    <property type="entry name" value="SGNH hydrolase"/>
    <property type="match status" value="1"/>
</dbReference>
<evidence type="ECO:0000313" key="3">
    <source>
        <dbReference type="Proteomes" id="UP000289859"/>
    </source>
</evidence>
<dbReference type="AlphaFoldDB" id="A0A4Q0P0M7"/>
<dbReference type="RefSeq" id="WP_128766248.1">
    <property type="nucleotide sequence ID" value="NZ_JBHUOO010000015.1"/>
</dbReference>